<protein>
    <submittedName>
        <fullName evidence="2">Uncharacterized protein</fullName>
    </submittedName>
</protein>
<evidence type="ECO:0000313" key="3">
    <source>
        <dbReference type="Proteomes" id="UP000741863"/>
    </source>
</evidence>
<organism evidence="2 3">
    <name type="scientific">Geomicrobium sediminis</name>
    <dbReference type="NCBI Taxonomy" id="1347788"/>
    <lineage>
        <taxon>Bacteria</taxon>
        <taxon>Bacillati</taxon>
        <taxon>Bacillota</taxon>
        <taxon>Bacilli</taxon>
        <taxon>Bacillales</taxon>
        <taxon>Geomicrobium</taxon>
    </lineage>
</organism>
<dbReference type="Proteomes" id="UP000741863">
    <property type="component" value="Unassembled WGS sequence"/>
</dbReference>
<comment type="caution">
    <text evidence="2">The sequence shown here is derived from an EMBL/GenBank/DDBJ whole genome shotgun (WGS) entry which is preliminary data.</text>
</comment>
<gene>
    <name evidence="2" type="ORF">JOD17_003354</name>
</gene>
<feature type="region of interest" description="Disordered" evidence="1">
    <location>
        <begin position="19"/>
        <end position="42"/>
    </location>
</feature>
<keyword evidence="3" id="KW-1185">Reference proteome</keyword>
<feature type="compositionally biased region" description="Basic and acidic residues" evidence="1">
    <location>
        <begin position="20"/>
        <end position="42"/>
    </location>
</feature>
<name>A0ABS2PFP4_9BACL</name>
<reference evidence="2 3" key="1">
    <citation type="submission" date="2021-01" db="EMBL/GenBank/DDBJ databases">
        <title>Genomic Encyclopedia of Type Strains, Phase IV (KMG-IV): sequencing the most valuable type-strain genomes for metagenomic binning, comparative biology and taxonomic classification.</title>
        <authorList>
            <person name="Goeker M."/>
        </authorList>
    </citation>
    <scope>NUCLEOTIDE SEQUENCE [LARGE SCALE GENOMIC DNA]</scope>
    <source>
        <strain evidence="2 3">DSM 25540</strain>
    </source>
</reference>
<sequence length="42" mass="4857">MKKDTKFVTASGYKSVAKSQIEKNKKQIEKNKKVVEKNKKES</sequence>
<dbReference type="RefSeq" id="WP_275581889.1">
    <property type="nucleotide sequence ID" value="NZ_JAFBEC010000010.1"/>
</dbReference>
<evidence type="ECO:0000256" key="1">
    <source>
        <dbReference type="SAM" id="MobiDB-lite"/>
    </source>
</evidence>
<accession>A0ABS2PFP4</accession>
<proteinExistence type="predicted"/>
<evidence type="ECO:0000313" key="2">
    <source>
        <dbReference type="EMBL" id="MBM7634252.1"/>
    </source>
</evidence>
<dbReference type="EMBL" id="JAFBEC010000010">
    <property type="protein sequence ID" value="MBM7634252.1"/>
    <property type="molecule type" value="Genomic_DNA"/>
</dbReference>